<evidence type="ECO:0000256" key="1">
    <source>
        <dbReference type="SAM" id="MobiDB-lite"/>
    </source>
</evidence>
<dbReference type="Gene3D" id="3.50.50.60">
    <property type="entry name" value="FAD/NAD(P)-binding domain"/>
    <property type="match status" value="2"/>
</dbReference>
<dbReference type="InterPro" id="IPR036188">
    <property type="entry name" value="FAD/NAD-bd_sf"/>
</dbReference>
<dbReference type="PANTHER" id="PTHR10668">
    <property type="entry name" value="PHYTOENE DEHYDROGENASE"/>
    <property type="match status" value="1"/>
</dbReference>
<dbReference type="PANTHER" id="PTHR10668:SF105">
    <property type="entry name" value="DEHYDROGENASE-RELATED"/>
    <property type="match status" value="1"/>
</dbReference>
<keyword evidence="3" id="KW-1185">Reference proteome</keyword>
<dbReference type="PRINTS" id="PR00419">
    <property type="entry name" value="ADXRDTASE"/>
</dbReference>
<dbReference type="AlphaFoldDB" id="A0A7W7M3I1"/>
<dbReference type="Pfam" id="PF13450">
    <property type="entry name" value="NAD_binding_8"/>
    <property type="match status" value="1"/>
</dbReference>
<gene>
    <name evidence="2" type="ORF">HDA30_001096</name>
</gene>
<dbReference type="RefSeq" id="WP_246418709.1">
    <property type="nucleotide sequence ID" value="NZ_JACHNA010000001.1"/>
</dbReference>
<feature type="compositionally biased region" description="Polar residues" evidence="1">
    <location>
        <begin position="1"/>
        <end position="10"/>
    </location>
</feature>
<dbReference type="SUPFAM" id="SSF51905">
    <property type="entry name" value="FAD/NAD(P)-binding domain"/>
    <property type="match status" value="1"/>
</dbReference>
<protein>
    <submittedName>
        <fullName evidence="2">Phytoene dehydrogenase-like protein</fullName>
    </submittedName>
</protein>
<evidence type="ECO:0000313" key="3">
    <source>
        <dbReference type="Proteomes" id="UP000540191"/>
    </source>
</evidence>
<feature type="region of interest" description="Disordered" evidence="1">
    <location>
        <begin position="1"/>
        <end position="25"/>
    </location>
</feature>
<name>A0A7W7M3I1_9MICC</name>
<sequence length="516" mass="53805">MMTRSDQSGGSRADDLNRPGFTLPEAAEPGRAAVVGSGPNGLTAAALLARAGWEVDVYEAHALPGGASASGDTLGAGTTVDLGAAGHPFGAVSPAFHELRLSEHGLRWRHPPVVLGHPLEGGEAALLYRDLERTAEGLGEDQTAWRAWHAPVVQDPYGTALNVLGPLARAWPRPLGMVRFGLRAPWSATVAARAAFRTDQARALFTGSAVHAILPPGRPLTAAFGTLFGGLGMSTGWPVAEGGSGAIVAALLSVLTAHGGRVHLGHRVTDLRELSSADLVLLDTTPAQAVALAGDLMPTPVRAPLSRWRHGSGVSKVDFLLSEPVPWRDERLRGAGTVHVGGTAEHLSRAEADALAGRMPERPFVMVCQQQAADPSRAVAEAAGHTVLWTYAHVPLGYAGAVRARIEEQIERFAPGFRDTVVRAVETRPAQLEQWNPNLVGGDIAGGSMAGLQLAARPRPALRPHRLVRPQAGRPGVYLASASTAPGAGVHGMAGAWAVRTALADLHAGRATTPGR</sequence>
<comment type="caution">
    <text evidence="2">The sequence shown here is derived from an EMBL/GenBank/DDBJ whole genome shotgun (WGS) entry which is preliminary data.</text>
</comment>
<accession>A0A7W7M3I1</accession>
<dbReference type="EMBL" id="JACHNA010000001">
    <property type="protein sequence ID" value="MBB4735588.1"/>
    <property type="molecule type" value="Genomic_DNA"/>
</dbReference>
<organism evidence="2 3">
    <name type="scientific">Micrococcus cohnii</name>
    <dbReference type="NCBI Taxonomy" id="993416"/>
    <lineage>
        <taxon>Bacteria</taxon>
        <taxon>Bacillati</taxon>
        <taxon>Actinomycetota</taxon>
        <taxon>Actinomycetes</taxon>
        <taxon>Micrococcales</taxon>
        <taxon>Micrococcaceae</taxon>
        <taxon>Micrococcus</taxon>
    </lineage>
</organism>
<evidence type="ECO:0000313" key="2">
    <source>
        <dbReference type="EMBL" id="MBB4735588.1"/>
    </source>
</evidence>
<reference evidence="2 3" key="1">
    <citation type="submission" date="2020-08" db="EMBL/GenBank/DDBJ databases">
        <title>Sequencing the genomes of 1000 actinobacteria strains.</title>
        <authorList>
            <person name="Klenk H.-P."/>
        </authorList>
    </citation>
    <scope>NUCLEOTIDE SEQUENCE [LARGE SCALE GENOMIC DNA]</scope>
    <source>
        <strain evidence="2 3">DSM 23974</strain>
    </source>
</reference>
<dbReference type="Proteomes" id="UP000540191">
    <property type="component" value="Unassembled WGS sequence"/>
</dbReference>
<proteinExistence type="predicted"/>